<dbReference type="EMBL" id="CP076134">
    <property type="protein sequence ID" value="QWG14888.1"/>
    <property type="molecule type" value="Genomic_DNA"/>
</dbReference>
<evidence type="ECO:0000256" key="3">
    <source>
        <dbReference type="SAM" id="Phobius"/>
    </source>
</evidence>
<organism evidence="5 6">
    <name type="scientific">Bradyrhizobium sediminis</name>
    <dbReference type="NCBI Taxonomy" id="2840469"/>
    <lineage>
        <taxon>Bacteria</taxon>
        <taxon>Pseudomonadati</taxon>
        <taxon>Pseudomonadota</taxon>
        <taxon>Alphaproteobacteria</taxon>
        <taxon>Hyphomicrobiales</taxon>
        <taxon>Nitrobacteraceae</taxon>
        <taxon>Bradyrhizobium</taxon>
    </lineage>
</organism>
<keyword evidence="2" id="KW-0270">Exopolysaccharide synthesis</keyword>
<dbReference type="Proteomes" id="UP000680839">
    <property type="component" value="Chromosome"/>
</dbReference>
<evidence type="ECO:0000259" key="4">
    <source>
        <dbReference type="Pfam" id="PF02397"/>
    </source>
</evidence>
<dbReference type="GO" id="GO:0000271">
    <property type="term" value="P:polysaccharide biosynthetic process"/>
    <property type="evidence" value="ECO:0007669"/>
    <property type="project" value="UniProtKB-KW"/>
</dbReference>
<evidence type="ECO:0000256" key="1">
    <source>
        <dbReference type="ARBA" id="ARBA00006464"/>
    </source>
</evidence>
<keyword evidence="3" id="KW-0472">Membrane</keyword>
<gene>
    <name evidence="5" type="ORF">KMZ29_09630</name>
</gene>
<sequence>MKRIFDIVVSAVGLLGTSVVLLPTMFLIWRQDGFSPFYIAPRTGMNERPFRMVKLRSMIKNADKSGVDSTSAGDNRITAVGRFVRKYKLDEMTQLWNVLKGDMSLVGPRPNVKRETDLYTREEKKLLSVRPGITDFASIVFSDEANILDGKPDPDIAYNQLIRPGKSRLGLFYVENSSIWVDIQLIWLTAVSSASRSSALRGVARILQRMNAPADLVDLARRDKPLIPAPPPGATQIVTSRDAVAI</sequence>
<comment type="similarity">
    <text evidence="1">Belongs to the bacterial sugar transferase family.</text>
</comment>
<dbReference type="AlphaFoldDB" id="A0A975NGU5"/>
<dbReference type="PANTHER" id="PTHR30576:SF20">
    <property type="entry name" value="QUINOVOSAMINEPHOSPHOTRANSFERAE-RELATED"/>
    <property type="match status" value="1"/>
</dbReference>
<dbReference type="PANTHER" id="PTHR30576">
    <property type="entry name" value="COLANIC BIOSYNTHESIS UDP-GLUCOSE LIPID CARRIER TRANSFERASE"/>
    <property type="match status" value="1"/>
</dbReference>
<name>A0A975NGU5_9BRAD</name>
<dbReference type="InterPro" id="IPR003362">
    <property type="entry name" value="Bact_transf"/>
</dbReference>
<keyword evidence="5" id="KW-0808">Transferase</keyword>
<feature type="domain" description="Bacterial sugar transferase" evidence="4">
    <location>
        <begin position="2"/>
        <end position="191"/>
    </location>
</feature>
<dbReference type="RefSeq" id="WP_215623479.1">
    <property type="nucleotide sequence ID" value="NZ_CP076134.1"/>
</dbReference>
<evidence type="ECO:0000313" key="5">
    <source>
        <dbReference type="EMBL" id="QWG14888.1"/>
    </source>
</evidence>
<evidence type="ECO:0000313" key="6">
    <source>
        <dbReference type="Proteomes" id="UP000680839"/>
    </source>
</evidence>
<accession>A0A975NGU5</accession>
<feature type="transmembrane region" description="Helical" evidence="3">
    <location>
        <begin position="7"/>
        <end position="29"/>
    </location>
</feature>
<dbReference type="Pfam" id="PF02397">
    <property type="entry name" value="Bac_transf"/>
    <property type="match status" value="1"/>
</dbReference>
<dbReference type="GO" id="GO:0016780">
    <property type="term" value="F:phosphotransferase activity, for other substituted phosphate groups"/>
    <property type="evidence" value="ECO:0007669"/>
    <property type="project" value="TreeGrafter"/>
</dbReference>
<proteinExistence type="inferred from homology"/>
<protein>
    <submittedName>
        <fullName evidence="5">Sugar transferase</fullName>
    </submittedName>
</protein>
<evidence type="ECO:0000256" key="2">
    <source>
        <dbReference type="ARBA" id="ARBA00023169"/>
    </source>
</evidence>
<reference evidence="5" key="1">
    <citation type="submission" date="2021-06" db="EMBL/GenBank/DDBJ databases">
        <title>Bradyrhizobium sp. S2-20-1 Genome sequencing.</title>
        <authorList>
            <person name="Jin L."/>
        </authorList>
    </citation>
    <scope>NUCLEOTIDE SEQUENCE</scope>
    <source>
        <strain evidence="5">S2-20-1</strain>
    </source>
</reference>
<keyword evidence="3" id="KW-1133">Transmembrane helix</keyword>
<keyword evidence="3" id="KW-0812">Transmembrane</keyword>